<dbReference type="OrthoDB" id="8939899at2"/>
<dbReference type="EMBL" id="CABPSB010000003">
    <property type="protein sequence ID" value="VVD83542.1"/>
    <property type="molecule type" value="Genomic_DNA"/>
</dbReference>
<reference evidence="1 2" key="1">
    <citation type="submission" date="2019-08" db="EMBL/GenBank/DDBJ databases">
        <authorList>
            <person name="Peeters C."/>
        </authorList>
    </citation>
    <scope>NUCLEOTIDE SEQUENCE [LARGE SCALE GENOMIC DNA]</scope>
    <source>
        <strain evidence="1 2">LMG 31108</strain>
    </source>
</reference>
<dbReference type="AlphaFoldDB" id="A0A5E4T8K3"/>
<gene>
    <name evidence="1" type="ORF">PAN31108_01236</name>
</gene>
<dbReference type="Proteomes" id="UP000406256">
    <property type="component" value="Unassembled WGS sequence"/>
</dbReference>
<protein>
    <submittedName>
        <fullName evidence="1">Uncharacterized protein</fullName>
    </submittedName>
</protein>
<evidence type="ECO:0000313" key="2">
    <source>
        <dbReference type="Proteomes" id="UP000406256"/>
    </source>
</evidence>
<name>A0A5E4T8K3_9BURK</name>
<evidence type="ECO:0000313" key="1">
    <source>
        <dbReference type="EMBL" id="VVD83542.1"/>
    </source>
</evidence>
<dbReference type="InterPro" id="IPR013783">
    <property type="entry name" value="Ig-like_fold"/>
</dbReference>
<dbReference type="RefSeq" id="WP_150668008.1">
    <property type="nucleotide sequence ID" value="NZ_CABPSB010000003.1"/>
</dbReference>
<accession>A0A5E4T8K3</accession>
<proteinExistence type="predicted"/>
<organism evidence="1 2">
    <name type="scientific">Pandoraea anhela</name>
    <dbReference type="NCBI Taxonomy" id="2508295"/>
    <lineage>
        <taxon>Bacteria</taxon>
        <taxon>Pseudomonadati</taxon>
        <taxon>Pseudomonadota</taxon>
        <taxon>Betaproteobacteria</taxon>
        <taxon>Burkholderiales</taxon>
        <taxon>Burkholderiaceae</taxon>
        <taxon>Pandoraea</taxon>
    </lineage>
</organism>
<keyword evidence="2" id="KW-1185">Reference proteome</keyword>
<dbReference type="Gene3D" id="2.60.40.10">
    <property type="entry name" value="Immunoglobulins"/>
    <property type="match status" value="1"/>
</dbReference>
<sequence length="698" mass="74330">MESNDSVTMVVPLDPPVPPRRVRTARSGLIEIMDDKPNVLSVDIAAQAPLPDGFPANRLLSTAWSANPLTLTSVLLADWGAGDFIRVMYDGAQLMMREITQAEQDAGAISFDIPAPRPDGLHRASYSVISSITGDESDQSDPTTFIVDTERPGIPRLGRLDLPDGVEDGGLSDSTLTALGDELPLTISGYTGRIDGDLVTVYVVNAANGSTAQFSQRIGLGESGNPLEIKIPRTAIETLGDGNWSVTYDITDLAGNTSPRSTSVTFPVFVSEGIDDLGTPVVVLFDDNNLINESDARTPVRVGIPLNASIQSGDQIVVLWGTARLDPRPIPDPVGTDDPMLNVDVPYATVAASGAAGGNVNVNVTYEVWRAGRLIGSPATAKTVIVNLDQSGGIDPDPITPENEKLAAPTVRNASWAAGDRENYIPVEDSRNAASMIIPWLNTDTPTGADAFIENDVINLYYGVDPITDATAVPFATITVSAADVAAKAPLVRPIPAATIIEFGTGTWLASYSSTRQVRAAGAGVTAVTNTAYSPKQNVVVESATDLPGGGDPIAAPFFEKPLGYTDGTALGYLSCFVPSYVNMKEDDLLRIHITARFRRNGTGGPVNKAEFGHAGDTAIVNFPFEKYVGRNDVDGRVEFRYPWVRIQYLYKICQVFAQVTVTNRAGQSVTSQQSMILCDTRVNPTPPDDPERPDPAA</sequence>